<proteinExistence type="evidence at transcript level"/>
<dbReference type="AlphaFoldDB" id="A0A0F6X2T6"/>
<feature type="region of interest" description="Disordered" evidence="6">
    <location>
        <begin position="251"/>
        <end position="325"/>
    </location>
</feature>
<keyword evidence="1 5" id="KW-0479">Metal-binding</keyword>
<dbReference type="SMART" id="SM01143">
    <property type="entry name" value="DSX_dimer"/>
    <property type="match status" value="1"/>
</dbReference>
<evidence type="ECO:0000256" key="2">
    <source>
        <dbReference type="ARBA" id="ARBA00022833"/>
    </source>
</evidence>
<dbReference type="GO" id="GO:0000981">
    <property type="term" value="F:DNA-binding transcription factor activity, RNA polymerase II-specific"/>
    <property type="evidence" value="ECO:0007669"/>
    <property type="project" value="TreeGrafter"/>
</dbReference>
<evidence type="ECO:0000256" key="3">
    <source>
        <dbReference type="ARBA" id="ARBA00023125"/>
    </source>
</evidence>
<dbReference type="GO" id="GO:0005634">
    <property type="term" value="C:nucleus"/>
    <property type="evidence" value="ECO:0007669"/>
    <property type="project" value="UniProtKB-SubCell"/>
</dbReference>
<evidence type="ECO:0000256" key="5">
    <source>
        <dbReference type="PROSITE-ProRule" id="PRU00070"/>
    </source>
</evidence>
<feature type="compositionally biased region" description="Low complexity" evidence="6">
    <location>
        <begin position="310"/>
        <end position="320"/>
    </location>
</feature>
<reference evidence="8" key="1">
    <citation type="submission" date="2014-12" db="EMBL/GenBank/DDBJ databases">
        <title>The Sex-determining Gene Doublesex in Anopheles gambiae: Conserved Structure and Sex-specific Splicing.</title>
        <authorList>
            <person name="Gu J."/>
            <person name="Tu Z."/>
        </authorList>
    </citation>
    <scope>NUCLEOTIDE SEQUENCE</scope>
</reference>
<feature type="compositionally biased region" description="Basic and acidic residues" evidence="6">
    <location>
        <begin position="294"/>
        <end position="309"/>
    </location>
</feature>
<organism evidence="8">
    <name type="scientific">Anopheles stephensi</name>
    <name type="common">Indo-Pakistan malaria mosquito</name>
    <dbReference type="NCBI Taxonomy" id="30069"/>
    <lineage>
        <taxon>Eukaryota</taxon>
        <taxon>Metazoa</taxon>
        <taxon>Ecdysozoa</taxon>
        <taxon>Arthropoda</taxon>
        <taxon>Hexapoda</taxon>
        <taxon>Insecta</taxon>
        <taxon>Pterygota</taxon>
        <taxon>Neoptera</taxon>
        <taxon>Endopterygota</taxon>
        <taxon>Diptera</taxon>
        <taxon>Nematocera</taxon>
        <taxon>Culicoidea</taxon>
        <taxon>Culicidae</taxon>
        <taxon>Anophelinae</taxon>
        <taxon>Anopheles</taxon>
    </lineage>
</organism>
<feature type="region of interest" description="Disordered" evidence="6">
    <location>
        <begin position="1"/>
        <end position="33"/>
    </location>
</feature>
<dbReference type="PANTHER" id="PTHR12322:SF100">
    <property type="entry name" value="PROTEIN DOUBLESEX"/>
    <property type="match status" value="1"/>
</dbReference>
<evidence type="ECO:0000256" key="4">
    <source>
        <dbReference type="ARBA" id="ARBA00023242"/>
    </source>
</evidence>
<feature type="region of interest" description="Disordered" evidence="6">
    <location>
        <begin position="568"/>
        <end position="600"/>
    </location>
</feature>
<dbReference type="Pfam" id="PF08828">
    <property type="entry name" value="DSX_dimer"/>
    <property type="match status" value="1"/>
</dbReference>
<dbReference type="FunFam" id="4.10.1040.10:FF:000001">
    <property type="entry name" value="doublesex- and mab-3-related transcription factor 1"/>
    <property type="match status" value="1"/>
</dbReference>
<keyword evidence="4 5" id="KW-0539">Nucleus</keyword>
<dbReference type="Gene3D" id="1.10.8.10">
    <property type="entry name" value="DNA helicase RuvA subunit, C-terminal domain"/>
    <property type="match status" value="1"/>
</dbReference>
<name>A0A0F6X2T6_ANOST</name>
<feature type="DNA-binding region" description="DM" evidence="5">
    <location>
        <begin position="41"/>
        <end position="88"/>
    </location>
</feature>
<dbReference type="VEuPathDB" id="VectorBase:ASTEI20_045764"/>
<feature type="domain" description="DM" evidence="7">
    <location>
        <begin position="41"/>
        <end position="88"/>
    </location>
</feature>
<feature type="region of interest" description="Disordered" evidence="6">
    <location>
        <begin position="340"/>
        <end position="384"/>
    </location>
</feature>
<feature type="compositionally biased region" description="Low complexity" evidence="6">
    <location>
        <begin position="268"/>
        <end position="291"/>
    </location>
</feature>
<dbReference type="Pfam" id="PF00751">
    <property type="entry name" value="DM"/>
    <property type="match status" value="1"/>
</dbReference>
<dbReference type="InterPro" id="IPR014932">
    <property type="entry name" value="DSX_dimer"/>
</dbReference>
<evidence type="ECO:0000256" key="1">
    <source>
        <dbReference type="ARBA" id="ARBA00022723"/>
    </source>
</evidence>
<dbReference type="PROSITE" id="PS40000">
    <property type="entry name" value="DM_1"/>
    <property type="match status" value="1"/>
</dbReference>
<keyword evidence="2 5" id="KW-0862">Zinc</keyword>
<evidence type="ECO:0000256" key="6">
    <source>
        <dbReference type="SAM" id="MobiDB-lite"/>
    </source>
</evidence>
<dbReference type="InterPro" id="IPR036407">
    <property type="entry name" value="DM_DNA-bd_sf"/>
</dbReference>
<sequence>MVSQDRWAEAMSDSGYDSRTDGNGASSSCNNSLNPRTPPNCARCRNHGLKIGLKGHKRYCKYRTCHCEKCCLTAERQRVMALQTALRRAQTQDEQRALNEGEVPPEPVANIHIPKLSELKDLKHNMIHNSQTRSFDCDSSTGSMASAPGTSSVPLTIHRRSPGVPHHVAEPQHLGATHSCVSPEPVNLLPDDELVKRAQWLLEKLGYPWEMMPLVYVILKSADGDVQKAHQRVDEGKRTIKTYEALVKSSLDPNSDQLTEDDEDENISVTRTNSTIRSRSSSLSRSRSCSRQAETPRADDRALNLDTKSKPSTSSSSGTGCDRDDGDCITFDDSASVVRATHASRSATRMSRGRSRSQTKRYSQTVESTNAPSRSPGPDEEPSVYKSLAEAASKMARSFIPAREPEDLHTTTHKSPEREDNPSQPYEAYLESVRRSKKSFPHKDAEGVTESAEDCYDKEKEHRIRYSLPKSTFDRLDLLKKPNGLPFPMYKYNELEANNFPLPLLLPGLEAVNRTLYTAHFPTHLLPSSLYPPVSSESTTAPIFHTHFLGYQPQMQLPHVEPFYRKEQQQQQQLQQTLAEPKEQTTSSSPSNNRLTPPKGTFFYASAVENSLTAHQASIATIH</sequence>
<feature type="compositionally biased region" description="Polar residues" evidence="6">
    <location>
        <begin position="584"/>
        <end position="595"/>
    </location>
</feature>
<accession>A0A0F6X2T6</accession>
<feature type="region of interest" description="Disordered" evidence="6">
    <location>
        <begin position="398"/>
        <end position="424"/>
    </location>
</feature>
<dbReference type="SUPFAM" id="SSF82927">
    <property type="entry name" value="Cysteine-rich DNA binding domain, (DM domain)"/>
    <property type="match status" value="1"/>
</dbReference>
<dbReference type="PANTHER" id="PTHR12322">
    <property type="entry name" value="DOUBLESEX AND MAB-3 RELATED TRANSCRIPTION FACTOR DMRT"/>
    <property type="match status" value="1"/>
</dbReference>
<dbReference type="Gene3D" id="4.10.1040.10">
    <property type="entry name" value="DM DNA-binding domain"/>
    <property type="match status" value="1"/>
</dbReference>
<comment type="subcellular location">
    <subcellularLocation>
        <location evidence="5">Nucleus</location>
    </subcellularLocation>
</comment>
<evidence type="ECO:0000259" key="7">
    <source>
        <dbReference type="PROSITE" id="PS50809"/>
    </source>
</evidence>
<keyword evidence="3 5" id="KW-0238">DNA-binding</keyword>
<feature type="compositionally biased region" description="Polar residues" evidence="6">
    <location>
        <begin position="15"/>
        <end position="33"/>
    </location>
</feature>
<feature type="region of interest" description="Disordered" evidence="6">
    <location>
        <begin position="132"/>
        <end position="153"/>
    </location>
</feature>
<feature type="compositionally biased region" description="Basic and acidic residues" evidence="6">
    <location>
        <begin position="403"/>
        <end position="421"/>
    </location>
</feature>
<dbReference type="VEuPathDB" id="VectorBase:ASTEI07080"/>
<evidence type="ECO:0000313" key="8">
    <source>
        <dbReference type="EMBL" id="AKF42318.1"/>
    </source>
</evidence>
<dbReference type="GO" id="GO:0000978">
    <property type="term" value="F:RNA polymerase II cis-regulatory region sequence-specific DNA binding"/>
    <property type="evidence" value="ECO:0007669"/>
    <property type="project" value="TreeGrafter"/>
</dbReference>
<dbReference type="PROSITE" id="PS50809">
    <property type="entry name" value="DM_2"/>
    <property type="match status" value="1"/>
</dbReference>
<dbReference type="EMBL" id="KP257287">
    <property type="protein sequence ID" value="AKF42318.1"/>
    <property type="molecule type" value="mRNA"/>
</dbReference>
<dbReference type="VEuPathDB" id="VectorBase:ASTEI07082"/>
<protein>
    <submittedName>
        <fullName evidence="8">Male-specific doublesex protein</fullName>
    </submittedName>
</protein>
<dbReference type="InterPro" id="IPR026607">
    <property type="entry name" value="DMRT"/>
</dbReference>
<dbReference type="InterPro" id="IPR001275">
    <property type="entry name" value="DM_DNA-bd"/>
</dbReference>
<dbReference type="SMART" id="SM00301">
    <property type="entry name" value="DM"/>
    <property type="match status" value="1"/>
</dbReference>
<dbReference type="VEuPathDB" id="VectorBase:ASTE010439"/>
<dbReference type="VEuPathDB" id="VectorBase:ASTE010441"/>
<feature type="compositionally biased region" description="Polar residues" evidence="6">
    <location>
        <begin position="360"/>
        <end position="373"/>
    </location>
</feature>
<dbReference type="GO" id="GO:0007548">
    <property type="term" value="P:sex differentiation"/>
    <property type="evidence" value="ECO:0007669"/>
    <property type="project" value="TreeGrafter"/>
</dbReference>
<dbReference type="GO" id="GO:0046872">
    <property type="term" value="F:metal ion binding"/>
    <property type="evidence" value="ECO:0007669"/>
    <property type="project" value="UniProtKB-KW"/>
</dbReference>